<feature type="domain" description="Serine aminopeptidase S33" evidence="1">
    <location>
        <begin position="45"/>
        <end position="149"/>
    </location>
</feature>
<dbReference type="Pfam" id="PF12146">
    <property type="entry name" value="Hydrolase_4"/>
    <property type="match status" value="1"/>
</dbReference>
<dbReference type="EMBL" id="PDOC01000001">
    <property type="protein sequence ID" value="PIL46966.1"/>
    <property type="molecule type" value="Genomic_DNA"/>
</dbReference>
<accession>A0A2G8TLR2</accession>
<evidence type="ECO:0000313" key="2">
    <source>
        <dbReference type="EMBL" id="PIL46966.1"/>
    </source>
</evidence>
<evidence type="ECO:0000259" key="1">
    <source>
        <dbReference type="Pfam" id="PF12146"/>
    </source>
</evidence>
<dbReference type="GO" id="GO:0052689">
    <property type="term" value="F:carboxylic ester hydrolase activity"/>
    <property type="evidence" value="ECO:0007669"/>
    <property type="project" value="TreeGrafter"/>
</dbReference>
<dbReference type="SUPFAM" id="SSF53474">
    <property type="entry name" value="alpha/beta-Hydrolases"/>
    <property type="match status" value="1"/>
</dbReference>
<sequence length="283" mass="31710">MNYQELGLKFACRDEALYGIASVPEQPAKRGVLVLVGGPQYRVGSHRQFTLLARSLAEQGFAVLRFDYRGMGDSGGEMRDFEQVDEDLRAAIDQFFAAVPQLEDVVIWGLCDGASAALFYANQDPRVTGLVLLNPWARSAQGFAKTTLKHYYRARLLDPAMWRKIVLLRFDYGAAARSFWNQLATVLGRAAATSDNTPSRPSFHTRMQTGLARFDGKVLLVISGADLTAKEFLDMANGTSQWRALLDAPRISRQTLEAADHTFSRRHWRDQVSSWTGAWLTTW</sequence>
<dbReference type="Gene3D" id="3.40.50.1820">
    <property type="entry name" value="alpha/beta hydrolase"/>
    <property type="match status" value="1"/>
</dbReference>
<dbReference type="OrthoDB" id="5379975at2"/>
<keyword evidence="2" id="KW-0378">Hydrolase</keyword>
<dbReference type="AlphaFoldDB" id="A0A2G8TLR2"/>
<organism evidence="2 3">
    <name type="scientific">Massilia eurypsychrophila</name>
    <dbReference type="NCBI Taxonomy" id="1485217"/>
    <lineage>
        <taxon>Bacteria</taxon>
        <taxon>Pseudomonadati</taxon>
        <taxon>Pseudomonadota</taxon>
        <taxon>Betaproteobacteria</taxon>
        <taxon>Burkholderiales</taxon>
        <taxon>Oxalobacteraceae</taxon>
        <taxon>Telluria group</taxon>
        <taxon>Massilia</taxon>
    </lineage>
</organism>
<dbReference type="InterPro" id="IPR053145">
    <property type="entry name" value="AB_hydrolase_Est10"/>
</dbReference>
<gene>
    <name evidence="2" type="ORF">CR105_02120</name>
</gene>
<reference evidence="2 3" key="1">
    <citation type="submission" date="2017-10" db="EMBL/GenBank/DDBJ databases">
        <title>Massilia psychrophilum sp. nov., a novel purple-pigmented bacterium isolated from Tianshan glacier, Xinjiang Municipality, China.</title>
        <authorList>
            <person name="Wang H."/>
        </authorList>
    </citation>
    <scope>NUCLEOTIDE SEQUENCE [LARGE SCALE GENOMIC DNA]</scope>
    <source>
        <strain evidence="2 3">JCM 30074</strain>
    </source>
</reference>
<name>A0A2G8TLR2_9BURK</name>
<keyword evidence="3" id="KW-1185">Reference proteome</keyword>
<dbReference type="NCBIfam" id="TIGR03100">
    <property type="entry name" value="hydr1_PEP"/>
    <property type="match status" value="1"/>
</dbReference>
<comment type="caution">
    <text evidence="2">The sequence shown here is derived from an EMBL/GenBank/DDBJ whole genome shotgun (WGS) entry which is preliminary data.</text>
</comment>
<dbReference type="PANTHER" id="PTHR43265:SF1">
    <property type="entry name" value="ESTERASE ESTD"/>
    <property type="match status" value="1"/>
</dbReference>
<evidence type="ECO:0000313" key="3">
    <source>
        <dbReference type="Proteomes" id="UP000230390"/>
    </source>
</evidence>
<proteinExistence type="predicted"/>
<dbReference type="InterPro" id="IPR022742">
    <property type="entry name" value="Hydrolase_4"/>
</dbReference>
<dbReference type="InterPro" id="IPR029058">
    <property type="entry name" value="AB_hydrolase_fold"/>
</dbReference>
<protein>
    <submittedName>
        <fullName evidence="2">Hydrolase 1, exosortase A system-associated</fullName>
    </submittedName>
</protein>
<dbReference type="InterPro" id="IPR017531">
    <property type="entry name" value="Hydrolase-1_PEP"/>
</dbReference>
<dbReference type="PANTHER" id="PTHR43265">
    <property type="entry name" value="ESTERASE ESTD"/>
    <property type="match status" value="1"/>
</dbReference>
<dbReference type="Proteomes" id="UP000230390">
    <property type="component" value="Unassembled WGS sequence"/>
</dbReference>